<gene>
    <name evidence="8" type="ORF">E7203_04615</name>
</gene>
<dbReference type="InterPro" id="IPR004107">
    <property type="entry name" value="Integrase_SAM-like_N"/>
</dbReference>
<evidence type="ECO:0000256" key="4">
    <source>
        <dbReference type="ARBA" id="ARBA00023172"/>
    </source>
</evidence>
<dbReference type="AlphaFoldDB" id="A0A927WIQ0"/>
<accession>A0A927WIQ0</accession>
<dbReference type="InterPro" id="IPR002104">
    <property type="entry name" value="Integrase_catalytic"/>
</dbReference>
<dbReference type="InterPro" id="IPR028259">
    <property type="entry name" value="AP2-like_int_N"/>
</dbReference>
<keyword evidence="3 5" id="KW-0238">DNA-binding</keyword>
<dbReference type="PROSITE" id="PS51898">
    <property type="entry name" value="TYR_RECOMBINASE"/>
    <property type="match status" value="1"/>
</dbReference>
<evidence type="ECO:0000313" key="8">
    <source>
        <dbReference type="EMBL" id="MBE6084739.1"/>
    </source>
</evidence>
<dbReference type="PANTHER" id="PTHR30349:SF64">
    <property type="entry name" value="PROPHAGE INTEGRASE INTD-RELATED"/>
    <property type="match status" value="1"/>
</dbReference>
<evidence type="ECO:0000256" key="2">
    <source>
        <dbReference type="ARBA" id="ARBA00022908"/>
    </source>
</evidence>
<evidence type="ECO:0000259" key="7">
    <source>
        <dbReference type="PROSITE" id="PS51900"/>
    </source>
</evidence>
<dbReference type="Proteomes" id="UP000772151">
    <property type="component" value="Unassembled WGS sequence"/>
</dbReference>
<comment type="similarity">
    <text evidence="1">Belongs to the 'phage' integrase family.</text>
</comment>
<dbReference type="Pfam" id="PF14659">
    <property type="entry name" value="Phage_int_SAM_3"/>
    <property type="match status" value="1"/>
</dbReference>
<evidence type="ECO:0000256" key="1">
    <source>
        <dbReference type="ARBA" id="ARBA00008857"/>
    </source>
</evidence>
<dbReference type="InterPro" id="IPR050090">
    <property type="entry name" value="Tyrosine_recombinase_XerCD"/>
</dbReference>
<dbReference type="GO" id="GO:0006310">
    <property type="term" value="P:DNA recombination"/>
    <property type="evidence" value="ECO:0007669"/>
    <property type="project" value="UniProtKB-KW"/>
</dbReference>
<evidence type="ECO:0000313" key="9">
    <source>
        <dbReference type="Proteomes" id="UP000772151"/>
    </source>
</evidence>
<evidence type="ECO:0000256" key="5">
    <source>
        <dbReference type="PROSITE-ProRule" id="PRU01248"/>
    </source>
</evidence>
<sequence>MPSYKSERRNTWYCSFYFTDWQGKRKKKKKEGFRTKKEAQEWERKFLEEYAETPDIPFDTLVKAYLADSKRRIKATTYKTRRILVNHHILPFFKEMCINNINKRNINEWKASLVQKELTPAYIKEIYWHLKSIFNFAIENYNLLRNPCGKLTRTNKTEKKIQYWTIDEFRTFAAYNRLPQYIVLFYLLFWTGMRIGEATALTWDDIDLETGTISITKTYIKLYGEKIITPPKTYTSNRQIVIPYFIIHMLQDYKRISKYSGSHLFEASRSSIRRKFERDTVKANVKKIRIHDLRHSHASMLINAGFTPIEVADRLGHSSAAITLRVYSHFYTHRRAEIADRIAQII</sequence>
<dbReference type="Gene3D" id="1.10.443.10">
    <property type="entry name" value="Intergrase catalytic core"/>
    <property type="match status" value="1"/>
</dbReference>
<comment type="caution">
    <text evidence="8">The sequence shown here is derived from an EMBL/GenBank/DDBJ whole genome shotgun (WGS) entry which is preliminary data.</text>
</comment>
<feature type="domain" description="Core-binding (CB)" evidence="7">
    <location>
        <begin position="56"/>
        <end position="138"/>
    </location>
</feature>
<name>A0A927WIQ0_SELRU</name>
<dbReference type="EMBL" id="SVCA01000003">
    <property type="protein sequence ID" value="MBE6084739.1"/>
    <property type="molecule type" value="Genomic_DNA"/>
</dbReference>
<keyword evidence="2" id="KW-0229">DNA integration</keyword>
<dbReference type="SUPFAM" id="SSF56349">
    <property type="entry name" value="DNA breaking-rejoining enzymes"/>
    <property type="match status" value="1"/>
</dbReference>
<dbReference type="Gene3D" id="1.10.150.130">
    <property type="match status" value="1"/>
</dbReference>
<dbReference type="PANTHER" id="PTHR30349">
    <property type="entry name" value="PHAGE INTEGRASE-RELATED"/>
    <property type="match status" value="1"/>
</dbReference>
<dbReference type="RefSeq" id="WP_303668812.1">
    <property type="nucleotide sequence ID" value="NZ_SVCA01000003.1"/>
</dbReference>
<dbReference type="CDD" id="cd01189">
    <property type="entry name" value="INT_ICEBs1_C_like"/>
    <property type="match status" value="1"/>
</dbReference>
<dbReference type="InterPro" id="IPR011010">
    <property type="entry name" value="DNA_brk_join_enz"/>
</dbReference>
<dbReference type="Pfam" id="PF14657">
    <property type="entry name" value="Arm-DNA-bind_4"/>
    <property type="match status" value="1"/>
</dbReference>
<dbReference type="InterPro" id="IPR010998">
    <property type="entry name" value="Integrase_recombinase_N"/>
</dbReference>
<dbReference type="InterPro" id="IPR013762">
    <property type="entry name" value="Integrase-like_cat_sf"/>
</dbReference>
<organism evidence="8 9">
    <name type="scientific">Selenomonas ruminantium</name>
    <dbReference type="NCBI Taxonomy" id="971"/>
    <lineage>
        <taxon>Bacteria</taxon>
        <taxon>Bacillati</taxon>
        <taxon>Bacillota</taxon>
        <taxon>Negativicutes</taxon>
        <taxon>Selenomonadales</taxon>
        <taxon>Selenomonadaceae</taxon>
        <taxon>Selenomonas</taxon>
    </lineage>
</organism>
<dbReference type="Pfam" id="PF00589">
    <property type="entry name" value="Phage_integrase"/>
    <property type="match status" value="1"/>
</dbReference>
<proteinExistence type="inferred from homology"/>
<evidence type="ECO:0000256" key="3">
    <source>
        <dbReference type="ARBA" id="ARBA00023125"/>
    </source>
</evidence>
<evidence type="ECO:0000259" key="6">
    <source>
        <dbReference type="PROSITE" id="PS51898"/>
    </source>
</evidence>
<dbReference type="GO" id="GO:0003677">
    <property type="term" value="F:DNA binding"/>
    <property type="evidence" value="ECO:0007669"/>
    <property type="project" value="UniProtKB-UniRule"/>
</dbReference>
<dbReference type="GO" id="GO:0015074">
    <property type="term" value="P:DNA integration"/>
    <property type="evidence" value="ECO:0007669"/>
    <property type="project" value="UniProtKB-KW"/>
</dbReference>
<feature type="domain" description="Tyr recombinase" evidence="6">
    <location>
        <begin position="159"/>
        <end position="340"/>
    </location>
</feature>
<dbReference type="InterPro" id="IPR044068">
    <property type="entry name" value="CB"/>
</dbReference>
<protein>
    <submittedName>
        <fullName evidence="8">Site-specific integrase</fullName>
    </submittedName>
</protein>
<keyword evidence="4" id="KW-0233">DNA recombination</keyword>
<dbReference type="PROSITE" id="PS51900">
    <property type="entry name" value="CB"/>
    <property type="match status" value="1"/>
</dbReference>
<reference evidence="8" key="1">
    <citation type="submission" date="2019-04" db="EMBL/GenBank/DDBJ databases">
        <title>Evolution of Biomass-Degrading Anaerobic Consortia Revealed by Metagenomics.</title>
        <authorList>
            <person name="Peng X."/>
        </authorList>
    </citation>
    <scope>NUCLEOTIDE SEQUENCE</scope>
    <source>
        <strain evidence="8">SIG242</strain>
    </source>
</reference>